<evidence type="ECO:0000313" key="4">
    <source>
        <dbReference type="Proteomes" id="UP000033689"/>
    </source>
</evidence>
<proteinExistence type="inferred from homology"/>
<feature type="domain" description="Transposase (putative) YhgA-like" evidence="2">
    <location>
        <begin position="6"/>
        <end position="199"/>
    </location>
</feature>
<evidence type="ECO:0000313" key="3">
    <source>
        <dbReference type="EMBL" id="KJV92638.1"/>
    </source>
</evidence>
<sequence>MPDKIKHDKFFQKALSNPIVAREFFNMHLPSSIKALFSPTTLTLENDSFIEPNLKESITDILFSVKINDREGYLYLLAEHQSSSDYFMAFRLFKYMLNIAERHLNSYPDSKKFPFIYPLIYSNDHKKYTAPLNLWDLFENSELVKSTWSNDYQLINLRDISDEKLKENPWLAPLQILMKYINEPDLLPRWQQIADILLEFAGSNIGVDYVKSAISYTLTKIKEDDKIELEKILKSHLNPELGVIIMGSLAHRWEQQGIEKERARSAIKIKKEKINIAKKMLTRNKPLDEIIDFTGLKKEEIEKLKT</sequence>
<dbReference type="InterPro" id="IPR051699">
    <property type="entry name" value="Rpn/YhgA-like_nuclease"/>
</dbReference>
<evidence type="ECO:0000259" key="2">
    <source>
        <dbReference type="Pfam" id="PF04754"/>
    </source>
</evidence>
<accession>A0A0F3QJC0</accession>
<dbReference type="InterPro" id="IPR010106">
    <property type="entry name" value="RpnA"/>
</dbReference>
<dbReference type="GO" id="GO:0006310">
    <property type="term" value="P:DNA recombination"/>
    <property type="evidence" value="ECO:0007669"/>
    <property type="project" value="TreeGrafter"/>
</dbReference>
<dbReference type="GO" id="GO:1990238">
    <property type="term" value="F:double-stranded DNA endonuclease activity"/>
    <property type="evidence" value="ECO:0007669"/>
    <property type="project" value="TreeGrafter"/>
</dbReference>
<organism evidence="3 4">
    <name type="scientific">Rickettsia bellii str. RML Mogi</name>
    <dbReference type="NCBI Taxonomy" id="1359194"/>
    <lineage>
        <taxon>Bacteria</taxon>
        <taxon>Pseudomonadati</taxon>
        <taxon>Pseudomonadota</taxon>
        <taxon>Alphaproteobacteria</taxon>
        <taxon>Rickettsiales</taxon>
        <taxon>Rickettsiaceae</taxon>
        <taxon>Rickettsieae</taxon>
        <taxon>Rickettsia</taxon>
        <taxon>belli group</taxon>
    </lineage>
</organism>
<name>A0A0F3QJC0_RICBE</name>
<dbReference type="PANTHER" id="PTHR34611">
    <property type="match status" value="1"/>
</dbReference>
<dbReference type="AlphaFoldDB" id="A0A0F3QJC0"/>
<dbReference type="RefSeq" id="WP_045799843.1">
    <property type="nucleotide sequence ID" value="NZ_LAOJ01000001.1"/>
</dbReference>
<gene>
    <name evidence="3" type="ORF">RBEMOGI_1273</name>
</gene>
<comment type="caution">
    <text evidence="3">The sequence shown here is derived from an EMBL/GenBank/DDBJ whole genome shotgun (WGS) entry which is preliminary data.</text>
</comment>
<reference evidence="3 4" key="1">
    <citation type="submission" date="2015-02" db="EMBL/GenBank/DDBJ databases">
        <title>Genome Sequencing of Rickettsiales.</title>
        <authorList>
            <person name="Daugherty S.C."/>
            <person name="Su Q."/>
            <person name="Abolude K."/>
            <person name="Beier-Sexton M."/>
            <person name="Carlyon J.A."/>
            <person name="Carter R."/>
            <person name="Day N.P."/>
            <person name="Dumler S.J."/>
            <person name="Dyachenko V."/>
            <person name="Godinez A."/>
            <person name="Kurtti T.J."/>
            <person name="Lichay M."/>
            <person name="Mullins K.E."/>
            <person name="Ott S."/>
            <person name="Pappas-Brown V."/>
            <person name="Paris D.H."/>
            <person name="Patel P."/>
            <person name="Richards A.L."/>
            <person name="Sadzewicz L."/>
            <person name="Sears K."/>
            <person name="Seidman D."/>
            <person name="Sengamalay N."/>
            <person name="Stenos J."/>
            <person name="Tallon L.J."/>
            <person name="Vincent G."/>
            <person name="Fraser C.M."/>
            <person name="Munderloh U."/>
            <person name="Dunning-Hotopp J.C."/>
        </authorList>
    </citation>
    <scope>NUCLEOTIDE SEQUENCE [LARGE SCALE GENOMIC DNA]</scope>
    <source>
        <strain evidence="3 4">RML Mogi</strain>
    </source>
</reference>
<dbReference type="InterPro" id="IPR006842">
    <property type="entry name" value="Transposase_31"/>
</dbReference>
<evidence type="ECO:0000256" key="1">
    <source>
        <dbReference type="ARBA" id="ARBA00009787"/>
    </source>
</evidence>
<dbReference type="Pfam" id="PF04754">
    <property type="entry name" value="Transposase_31"/>
    <property type="match status" value="1"/>
</dbReference>
<dbReference type="Proteomes" id="UP000033689">
    <property type="component" value="Unassembled WGS sequence"/>
</dbReference>
<protein>
    <submittedName>
        <fullName evidence="3">Putative permease</fullName>
    </submittedName>
</protein>
<dbReference type="EMBL" id="LAOJ01000001">
    <property type="protein sequence ID" value="KJV92638.1"/>
    <property type="molecule type" value="Genomic_DNA"/>
</dbReference>
<dbReference type="NCBIfam" id="TIGR01784">
    <property type="entry name" value="T_den_put_tspse"/>
    <property type="match status" value="1"/>
</dbReference>
<comment type="similarity">
    <text evidence="1">Belongs to the Rpn/YhgA-like nuclease family.</text>
</comment>
<dbReference type="STRING" id="33990.A3306_02615"/>
<dbReference type="PATRIC" id="fig|1359194.3.peg.1296"/>
<dbReference type="PANTHER" id="PTHR34611:SF2">
    <property type="entry name" value="INACTIVE RECOMBINATION-PROMOTING NUCLEASE-LIKE PROTEIN RPNE-RELATED"/>
    <property type="match status" value="1"/>
</dbReference>